<dbReference type="InterPro" id="IPR032387">
    <property type="entry name" value="ACAS_N"/>
</dbReference>
<dbReference type="FunFam" id="3.40.50.12780:FF:000001">
    <property type="entry name" value="Acetyl-coenzyme A synthetase"/>
    <property type="match status" value="1"/>
</dbReference>
<dbReference type="GO" id="GO:0005524">
    <property type="term" value="F:ATP binding"/>
    <property type="evidence" value="ECO:0007669"/>
    <property type="project" value="UniProtKB-KW"/>
</dbReference>
<dbReference type="Gene3D" id="3.40.50.12780">
    <property type="entry name" value="N-terminal domain of ligase-like"/>
    <property type="match status" value="1"/>
</dbReference>
<evidence type="ECO:0000259" key="6">
    <source>
        <dbReference type="Pfam" id="PF00501"/>
    </source>
</evidence>
<dbReference type="Pfam" id="PF16177">
    <property type="entry name" value="ACAS_N"/>
    <property type="match status" value="1"/>
</dbReference>
<evidence type="ECO:0000256" key="2">
    <source>
        <dbReference type="ARBA" id="ARBA00013275"/>
    </source>
</evidence>
<dbReference type="InterPro" id="IPR000873">
    <property type="entry name" value="AMP-dep_synth/lig_dom"/>
</dbReference>
<comment type="caution">
    <text evidence="8">The sequence shown here is derived from an EMBL/GenBank/DDBJ whole genome shotgun (WGS) entry which is preliminary data.</text>
</comment>
<dbReference type="PANTHER" id="PTHR24095:SF244">
    <property type="entry name" value="ACETYL-COENZYME A SYNTHETASE"/>
    <property type="match status" value="1"/>
</dbReference>
<reference evidence="8 9" key="1">
    <citation type="submission" date="2021-06" db="EMBL/GenBank/DDBJ databases">
        <title>Caerostris extrusa draft genome.</title>
        <authorList>
            <person name="Kono N."/>
            <person name="Arakawa K."/>
        </authorList>
    </citation>
    <scope>NUCLEOTIDE SEQUENCE [LARGE SCALE GENOMIC DNA]</scope>
</reference>
<evidence type="ECO:0000313" key="9">
    <source>
        <dbReference type="Proteomes" id="UP001054945"/>
    </source>
</evidence>
<gene>
    <name evidence="8" type="primary">ACSS2</name>
    <name evidence="8" type="ORF">CEXT_387181</name>
</gene>
<dbReference type="GO" id="GO:0006085">
    <property type="term" value="P:acetyl-CoA biosynthetic process"/>
    <property type="evidence" value="ECO:0007669"/>
    <property type="project" value="TreeGrafter"/>
</dbReference>
<dbReference type="InterPro" id="IPR020845">
    <property type="entry name" value="AMP-binding_CS"/>
</dbReference>
<evidence type="ECO:0000256" key="1">
    <source>
        <dbReference type="ARBA" id="ARBA00006432"/>
    </source>
</evidence>
<dbReference type="Proteomes" id="UP001054945">
    <property type="component" value="Unassembled WGS sequence"/>
</dbReference>
<dbReference type="EC" id="6.2.1.1" evidence="2"/>
<dbReference type="PROSITE" id="PS00455">
    <property type="entry name" value="AMP_BINDING"/>
    <property type="match status" value="1"/>
</dbReference>
<keyword evidence="3" id="KW-0436">Ligase</keyword>
<dbReference type="GO" id="GO:0003987">
    <property type="term" value="F:acetate-CoA ligase activity"/>
    <property type="evidence" value="ECO:0007669"/>
    <property type="project" value="UniProtKB-EC"/>
</dbReference>
<dbReference type="NCBIfam" id="NF001208">
    <property type="entry name" value="PRK00174.1"/>
    <property type="match status" value="1"/>
</dbReference>
<name>A0AAV4P9E9_CAEEX</name>
<dbReference type="PANTHER" id="PTHR24095">
    <property type="entry name" value="ACETYL-COENZYME A SYNTHETASE"/>
    <property type="match status" value="1"/>
</dbReference>
<sequence>MPDFATNGHSEKTISPAPKVRFHNFEIKSIEDYHKLYKVSVDNPDIFWKQIANEFAWKTKPNKNCCSYNFDSTKSPVQIKWMEGGETNVCYNALDMNVLNGLGNKIAFYWEGNDIHERKSVTYRQLLKMVCKFANILKDKGVKKKGDRVTIYLPMIIEAVASMLACVRIGAVHNVVFGGFSSDSLAERMLDSQSGILVTADGLWRGNKFINLKILADGAIQQCLTRNLSVKCIVVRHLGDFLNNNINGYSTHRTNKISQDVQIPWDCEVDSWWHEEMEVAPVNCEPEWVESEHPLFILYTSGSTGKPKGVLHTTAGYMMYSATTFQFVFAHKSTDVYFCTADVGWITGHTYGVYGPLLQGATSVLFQGIPTHPDPGRYWAVIEHYNVSKFYTAPTAIRTLMKFGDCHVKKYNLESLEVLGSVGEPINPEAWQWYHTVVGGGKCAIVDTYWQSETGGHVLTPLPGVTPLKPGSATFPFFGVVPVILNDQGEEIEGPGEGFLAFKRPWPGMMRSLYGNQKRFEATYFTKFPGYYCTGDVPFDEANRLRLQSPLLGRKASDPEIINSIS</sequence>
<dbReference type="AlphaFoldDB" id="A0AAV4P9E9"/>
<evidence type="ECO:0000259" key="7">
    <source>
        <dbReference type="Pfam" id="PF16177"/>
    </source>
</evidence>
<evidence type="ECO:0000256" key="3">
    <source>
        <dbReference type="ARBA" id="ARBA00022598"/>
    </source>
</evidence>
<keyword evidence="4" id="KW-0547">Nucleotide-binding</keyword>
<comment type="similarity">
    <text evidence="1">Belongs to the ATP-dependent AMP-binding enzyme family.</text>
</comment>
<keyword evidence="5" id="KW-0067">ATP-binding</keyword>
<accession>A0AAV4P9E9</accession>
<organism evidence="8 9">
    <name type="scientific">Caerostris extrusa</name>
    <name type="common">Bark spider</name>
    <name type="synonym">Caerostris bankana</name>
    <dbReference type="NCBI Taxonomy" id="172846"/>
    <lineage>
        <taxon>Eukaryota</taxon>
        <taxon>Metazoa</taxon>
        <taxon>Ecdysozoa</taxon>
        <taxon>Arthropoda</taxon>
        <taxon>Chelicerata</taxon>
        <taxon>Arachnida</taxon>
        <taxon>Araneae</taxon>
        <taxon>Araneomorphae</taxon>
        <taxon>Entelegynae</taxon>
        <taxon>Araneoidea</taxon>
        <taxon>Araneidae</taxon>
        <taxon>Caerostris</taxon>
    </lineage>
</organism>
<proteinExistence type="inferred from homology"/>
<keyword evidence="9" id="KW-1185">Reference proteome</keyword>
<dbReference type="EMBL" id="BPLR01004114">
    <property type="protein sequence ID" value="GIX92321.1"/>
    <property type="molecule type" value="Genomic_DNA"/>
</dbReference>
<evidence type="ECO:0000256" key="5">
    <source>
        <dbReference type="ARBA" id="ARBA00022840"/>
    </source>
</evidence>
<dbReference type="Pfam" id="PF00501">
    <property type="entry name" value="AMP-binding"/>
    <property type="match status" value="1"/>
</dbReference>
<dbReference type="InterPro" id="IPR042099">
    <property type="entry name" value="ANL_N_sf"/>
</dbReference>
<feature type="domain" description="AMP-dependent synthetase/ligase" evidence="6">
    <location>
        <begin position="103"/>
        <end position="511"/>
    </location>
</feature>
<feature type="domain" description="Acetyl-coenzyme A synthetase N-terminal" evidence="7">
    <location>
        <begin position="33"/>
        <end position="93"/>
    </location>
</feature>
<protein>
    <recommendedName>
        <fullName evidence="2">acetate--CoA ligase</fullName>
        <ecNumber evidence="2">6.2.1.1</ecNumber>
    </recommendedName>
</protein>
<evidence type="ECO:0000256" key="4">
    <source>
        <dbReference type="ARBA" id="ARBA00022741"/>
    </source>
</evidence>
<evidence type="ECO:0000313" key="8">
    <source>
        <dbReference type="EMBL" id="GIX92321.1"/>
    </source>
</evidence>
<dbReference type="SUPFAM" id="SSF56801">
    <property type="entry name" value="Acetyl-CoA synthetase-like"/>
    <property type="match status" value="1"/>
</dbReference>